<evidence type="ECO:0000313" key="1">
    <source>
        <dbReference type="EMBL" id="SEO10662.1"/>
    </source>
</evidence>
<name>A0A1H8LZV2_9SPHI</name>
<accession>A0A1H8LZV2</accession>
<keyword evidence="2" id="KW-1185">Reference proteome</keyword>
<gene>
    <name evidence="1" type="ORF">SAMN05192574_105326</name>
</gene>
<dbReference type="Proteomes" id="UP000198942">
    <property type="component" value="Unassembled WGS sequence"/>
</dbReference>
<reference evidence="2" key="1">
    <citation type="submission" date="2016-10" db="EMBL/GenBank/DDBJ databases">
        <authorList>
            <person name="Varghese N."/>
            <person name="Submissions S."/>
        </authorList>
    </citation>
    <scope>NUCLEOTIDE SEQUENCE [LARGE SCALE GENOMIC DNA]</scope>
    <source>
        <strain evidence="2">Gh-48</strain>
    </source>
</reference>
<protein>
    <submittedName>
        <fullName evidence="1">Uncharacterized protein</fullName>
    </submittedName>
</protein>
<proteinExistence type="predicted"/>
<dbReference type="RefSeq" id="WP_091212172.1">
    <property type="nucleotide sequence ID" value="NZ_FOCL01000005.1"/>
</dbReference>
<organism evidence="1 2">
    <name type="scientific">Mucilaginibacter gossypiicola</name>
    <dbReference type="NCBI Taxonomy" id="551995"/>
    <lineage>
        <taxon>Bacteria</taxon>
        <taxon>Pseudomonadati</taxon>
        <taxon>Bacteroidota</taxon>
        <taxon>Sphingobacteriia</taxon>
        <taxon>Sphingobacteriales</taxon>
        <taxon>Sphingobacteriaceae</taxon>
        <taxon>Mucilaginibacter</taxon>
    </lineage>
</organism>
<dbReference type="EMBL" id="FOCL01000005">
    <property type="protein sequence ID" value="SEO10662.1"/>
    <property type="molecule type" value="Genomic_DNA"/>
</dbReference>
<sequence>MNIKHKVYLDSLSEKDREYRDSLSLRDRALYDYFRSSPAKPKDADGHFTLERALGPELTVGDCTPELWARIGYTE</sequence>
<dbReference type="OrthoDB" id="9911440at2"/>
<dbReference type="AlphaFoldDB" id="A0A1H8LZV2"/>
<evidence type="ECO:0000313" key="2">
    <source>
        <dbReference type="Proteomes" id="UP000198942"/>
    </source>
</evidence>
<dbReference type="STRING" id="551995.SAMN05192574_105326"/>